<name>X0UFP2_9ZZZZ</name>
<gene>
    <name evidence="1" type="ORF">S01H1_23736</name>
</gene>
<accession>X0UFP2</accession>
<dbReference type="PANTHER" id="PTHR30092">
    <property type="entry name" value="INNER MEMBRANE PROTEIN CRED"/>
    <property type="match status" value="1"/>
</dbReference>
<dbReference type="InterPro" id="IPR010364">
    <property type="entry name" value="Uncharacterised_IM_CreD"/>
</dbReference>
<dbReference type="PANTHER" id="PTHR30092:SF0">
    <property type="entry name" value="INNER MEMBRANE PROTEIN CRED"/>
    <property type="match status" value="1"/>
</dbReference>
<dbReference type="EMBL" id="BARS01013818">
    <property type="protein sequence ID" value="GAF87335.1"/>
    <property type="molecule type" value="Genomic_DNA"/>
</dbReference>
<dbReference type="Pfam" id="PF06123">
    <property type="entry name" value="CreD"/>
    <property type="match status" value="1"/>
</dbReference>
<organism evidence="1">
    <name type="scientific">marine sediment metagenome</name>
    <dbReference type="NCBI Taxonomy" id="412755"/>
    <lineage>
        <taxon>unclassified sequences</taxon>
        <taxon>metagenomes</taxon>
        <taxon>ecological metagenomes</taxon>
    </lineage>
</organism>
<feature type="non-terminal residue" evidence="1">
    <location>
        <position position="121"/>
    </location>
</feature>
<evidence type="ECO:0000313" key="1">
    <source>
        <dbReference type="EMBL" id="GAF87335.1"/>
    </source>
</evidence>
<reference evidence="1" key="1">
    <citation type="journal article" date="2014" name="Front. Microbiol.">
        <title>High frequency of phylogenetically diverse reductive dehalogenase-homologous genes in deep subseafloor sedimentary metagenomes.</title>
        <authorList>
            <person name="Kawai M."/>
            <person name="Futagami T."/>
            <person name="Toyoda A."/>
            <person name="Takaki Y."/>
            <person name="Nishi S."/>
            <person name="Hori S."/>
            <person name="Arai W."/>
            <person name="Tsubouchi T."/>
            <person name="Morono Y."/>
            <person name="Uchiyama I."/>
            <person name="Ito T."/>
            <person name="Fujiyama A."/>
            <person name="Inagaki F."/>
            <person name="Takami H."/>
        </authorList>
    </citation>
    <scope>NUCLEOTIDE SEQUENCE</scope>
    <source>
        <strain evidence="1">Expedition CK06-06</strain>
    </source>
</reference>
<comment type="caution">
    <text evidence="1">The sequence shown here is derived from an EMBL/GenBank/DDBJ whole genome shotgun (WGS) entry which is preliminary data.</text>
</comment>
<sequence>LRAIALSLDLSTWVKAAQEDEAHRFELQLTLAGTGSLQWLPLARQTEASLSAPWPNPSFVGGFLPAQRAVDEKGFSAQWQVLDLNRSYGQHWQEGEGSIDPAAAAFGVNLYQPADVYQQNE</sequence>
<dbReference type="AlphaFoldDB" id="X0UFP2"/>
<proteinExistence type="predicted"/>
<dbReference type="GO" id="GO:0005886">
    <property type="term" value="C:plasma membrane"/>
    <property type="evidence" value="ECO:0007669"/>
    <property type="project" value="TreeGrafter"/>
</dbReference>
<protein>
    <submittedName>
        <fullName evidence="1">Uncharacterized protein</fullName>
    </submittedName>
</protein>
<feature type="non-terminal residue" evidence="1">
    <location>
        <position position="1"/>
    </location>
</feature>